<dbReference type="Gene3D" id="3.40.50.300">
    <property type="entry name" value="P-loop containing nucleotide triphosphate hydrolases"/>
    <property type="match status" value="2"/>
</dbReference>
<dbReference type="InterPro" id="IPR044746">
    <property type="entry name" value="ABCC_6TM_D1"/>
</dbReference>
<feature type="domain" description="ABC transporter" evidence="12">
    <location>
        <begin position="1323"/>
        <end position="1574"/>
    </location>
</feature>
<feature type="domain" description="ABC transporter" evidence="12">
    <location>
        <begin position="638"/>
        <end position="870"/>
    </location>
</feature>
<sequence>MQSILKSVLSGDGDIEVSWLQDSRASFNNSCASIWTPLASPVENSINPCFIGLVLLGLTLVFNLIVICQLFQKLVSKKYGSFLKLKSCGINHWIRINLVVLASCLYLILSFEIFQNVENFKDVRFLGTLVTGLSIMFLYLPLHTIETSRSIIASGSLLYFWPSCFIINLIIVIQEFCNGYSFINTTDQALVKTIELLLLIVNIAVIILEDFYYSSTRELIEYYMLNELDIHTPNAISRITFTYMDHLIKHGYKTKKVTEDDLPDPPTFITSRPSFAKLNKSWNNQKLKNPKNPSLTMVLVSCFGVPIFFTFVLELIQNILSFAEPQLLKLFIEFFNAKDKPLIIGFFISVTMFVVSVLDTIIFNVFFLKLLMTSLSAKSGLMRLIYDKALLLSPEAKKERTTGDIVNLLSVDVGIIQTMLEDMQFFVIAPIKFILCLISIYYLLGNAVWGGVLALFIIMPINTYLTNKIRIYETLQMDFRDKRTGIVNEILSSMKSIKLYAWEKPMLKKLNDVRNGQELKNLKKISILNALMQFTWHSITLLVSCSTFLIYVKVLKKPLTPDVAFPALSLFSLLKDPIYALPACIKQFIEFRISLGRVSSYLTAEEINDETVKKLSKVVHLGDQSITISNATFLWNNVKTDDGGEEQDFSLNSVALKNIEYDAKKGELSCIVGKVGAGKSTFLKSLLGELPMVHGSDKFKPPILEVHGSIAYCPQVAWIMNASIRENILFGHKFEEDFYELALDACDLKEDLKSLPDGDETMVGEKGIALSGGQKARISLCRALYSRADIYILDDILSAVDAHVGAKITRKVLSKDGLLASKTRILATNSVTVLSGSDNIVLLEGGEIIERGSYQEVVGNSGSKLSGLIKEYGANEQEKINLPEKESDFSVGSKTTSTDGSEVIAVDEIDETDDIEMLADNLGTHPFNSGNPNSIGGSPLERIATHQTLRRASVVTLSKEVSQKNNKKNIITAQKEETAAAGKVKLAVYMSYAKACNIAGVICYLSILLITGFSSILESFWLKYWAENNSQTGENSNSTFFLSIYAALGITTGVLTAIHTAIMWAFCAFNGSKVLHDKLARSIMRSPMSFFETTPIGRIMNRFSDDINKVDEQLPNAFDGMFYEIVSISFTIAIVAYNLPMFLVIFAILSILYIFYQAYFVVTSRELKRIVSISRSPVFSHLSESVGGAETIRAFNQKARFIFLMSNFVDFNLKSLYSSISINRWLSVRLQFIGSLVILASSALAILSLRSSTPLSPGLIGLVMSYALQVTFSLNAMVRLTVNVEVQIVSVERINEYCDIKPEAESIIENKRPPAYWPSVGAVKFKHYTTRYREDLDPVLNDITLDIKPQEKIGIVGRTGAGKSTMAMALFRLIEATDGCIEIDGFNIGEIGLHDLRKNLSIIPQDSQAFEGTIRSNLDPISQYSDEELWKVLELAHLKDHVLSMVEETNDSKQPLSIEEKHKLALESKVAEGGSNLSVGQRQLMCLARALLNSSKVLILDEATAAVDLQTDKVVQETIRSEFKDRTILTIAHRLDTVMDSDRILVLEKGKVMEFEDPKVLLENKNSLFYKLCEQGGYLS</sequence>
<feature type="transmembrane region" description="Helical" evidence="11">
    <location>
        <begin position="448"/>
        <end position="465"/>
    </location>
</feature>
<dbReference type="PROSITE" id="PS00211">
    <property type="entry name" value="ABC_TRANSPORTER_1"/>
    <property type="match status" value="2"/>
</dbReference>
<feature type="domain" description="ABC transmembrane type-1" evidence="13">
    <location>
        <begin position="308"/>
        <end position="590"/>
    </location>
</feature>
<dbReference type="Pfam" id="PF00664">
    <property type="entry name" value="ABC_membrane"/>
    <property type="match status" value="2"/>
</dbReference>
<gene>
    <name evidence="14" type="ORF">PACTADRAFT_17990</name>
</gene>
<dbReference type="GO" id="GO:0140359">
    <property type="term" value="F:ABC-type transporter activity"/>
    <property type="evidence" value="ECO:0007669"/>
    <property type="project" value="InterPro"/>
</dbReference>
<evidence type="ECO:0000259" key="12">
    <source>
        <dbReference type="PROSITE" id="PS50893"/>
    </source>
</evidence>
<dbReference type="CDD" id="cd18579">
    <property type="entry name" value="ABC_6TM_ABCC_D1"/>
    <property type="match status" value="1"/>
</dbReference>
<keyword evidence="4 11" id="KW-0812">Transmembrane</keyword>
<dbReference type="InterPro" id="IPR003439">
    <property type="entry name" value="ABC_transporter-like_ATP-bd"/>
</dbReference>
<dbReference type="GO" id="GO:0005524">
    <property type="term" value="F:ATP binding"/>
    <property type="evidence" value="ECO:0007669"/>
    <property type="project" value="UniProtKB-KW"/>
</dbReference>
<evidence type="ECO:0000256" key="7">
    <source>
        <dbReference type="ARBA" id="ARBA00022840"/>
    </source>
</evidence>
<dbReference type="OrthoDB" id="6500128at2759"/>
<evidence type="ECO:0000256" key="9">
    <source>
        <dbReference type="ARBA" id="ARBA00023136"/>
    </source>
</evidence>
<dbReference type="Pfam" id="PF24357">
    <property type="entry name" value="TMD0_ABC"/>
    <property type="match status" value="1"/>
</dbReference>
<keyword evidence="9 11" id="KW-0472">Membrane</keyword>
<organism evidence="14 15">
    <name type="scientific">Pachysolen tannophilus NRRL Y-2460</name>
    <dbReference type="NCBI Taxonomy" id="669874"/>
    <lineage>
        <taxon>Eukaryota</taxon>
        <taxon>Fungi</taxon>
        <taxon>Dikarya</taxon>
        <taxon>Ascomycota</taxon>
        <taxon>Saccharomycotina</taxon>
        <taxon>Pichiomycetes</taxon>
        <taxon>Pachysolenaceae</taxon>
        <taxon>Pachysolen</taxon>
    </lineage>
</organism>
<evidence type="ECO:0000256" key="8">
    <source>
        <dbReference type="ARBA" id="ARBA00022989"/>
    </source>
</evidence>
<evidence type="ECO:0000256" key="10">
    <source>
        <dbReference type="ARBA" id="ARBA00053425"/>
    </source>
</evidence>
<dbReference type="Gene3D" id="1.20.1560.10">
    <property type="entry name" value="ABC transporter type 1, transmembrane domain"/>
    <property type="match status" value="2"/>
</dbReference>
<feature type="transmembrane region" description="Helical" evidence="11">
    <location>
        <begin position="998"/>
        <end position="1022"/>
    </location>
</feature>
<feature type="transmembrane region" description="Helical" evidence="11">
    <location>
        <begin position="92"/>
        <end position="111"/>
    </location>
</feature>
<dbReference type="InterPro" id="IPR056227">
    <property type="entry name" value="TMD0_ABC"/>
</dbReference>
<feature type="transmembrane region" description="Helical" evidence="11">
    <location>
        <begin position="1226"/>
        <end position="1247"/>
    </location>
</feature>
<feature type="transmembrane region" description="Helical" evidence="11">
    <location>
        <begin position="1143"/>
        <end position="1162"/>
    </location>
</feature>
<dbReference type="STRING" id="669874.A0A1E4TRC0"/>
<evidence type="ECO:0000256" key="6">
    <source>
        <dbReference type="ARBA" id="ARBA00022741"/>
    </source>
</evidence>
<reference evidence="15" key="1">
    <citation type="submission" date="2016-05" db="EMBL/GenBank/DDBJ databases">
        <title>Comparative genomics of biotechnologically important yeasts.</title>
        <authorList>
            <consortium name="DOE Joint Genome Institute"/>
            <person name="Riley R."/>
            <person name="Haridas S."/>
            <person name="Wolfe K.H."/>
            <person name="Lopes M.R."/>
            <person name="Hittinger C.T."/>
            <person name="Goker M."/>
            <person name="Salamov A."/>
            <person name="Wisecaver J."/>
            <person name="Long T.M."/>
            <person name="Aerts A.L."/>
            <person name="Barry K."/>
            <person name="Choi C."/>
            <person name="Clum A."/>
            <person name="Coughlan A.Y."/>
            <person name="Deshpande S."/>
            <person name="Douglass A.P."/>
            <person name="Hanson S.J."/>
            <person name="Klenk H.-P."/>
            <person name="Labutti K."/>
            <person name="Lapidus A."/>
            <person name="Lindquist E."/>
            <person name="Lipzen A."/>
            <person name="Meier-Kolthoff J.P."/>
            <person name="Ohm R.A."/>
            <person name="Otillar R.P."/>
            <person name="Pangilinan J."/>
            <person name="Peng Y."/>
            <person name="Rokas A."/>
            <person name="Rosa C.A."/>
            <person name="Scheuner C."/>
            <person name="Sibirny A.A."/>
            <person name="Slot J.C."/>
            <person name="Stielow J.B."/>
            <person name="Sun H."/>
            <person name="Kurtzman C.P."/>
            <person name="Blackwell M."/>
            <person name="Grigoriev I.V."/>
            <person name="Jeffries T.W."/>
        </authorList>
    </citation>
    <scope>NUCLEOTIDE SEQUENCE [LARGE SCALE GENOMIC DNA]</scope>
    <source>
        <strain evidence="15">NRRL Y-2460</strain>
    </source>
</reference>
<evidence type="ECO:0000256" key="5">
    <source>
        <dbReference type="ARBA" id="ARBA00022737"/>
    </source>
</evidence>
<keyword evidence="6" id="KW-0547">Nucleotide-binding</keyword>
<evidence type="ECO:0000256" key="11">
    <source>
        <dbReference type="SAM" id="Phobius"/>
    </source>
</evidence>
<comment type="function">
    <text evidence="10">Cooperates for the ATP-dependent vacuolar transport of bilirubin and glutathione conjugates.</text>
</comment>
<dbReference type="InterPro" id="IPR011527">
    <property type="entry name" value="ABC1_TM_dom"/>
</dbReference>
<feature type="transmembrane region" description="Helical" evidence="11">
    <location>
        <begin position="343"/>
        <end position="368"/>
    </location>
</feature>
<dbReference type="SUPFAM" id="SSF52540">
    <property type="entry name" value="P-loop containing nucleoside triphosphate hydrolases"/>
    <property type="match status" value="2"/>
</dbReference>
<comment type="subcellular location">
    <subcellularLocation>
        <location evidence="1">Vacuole membrane</location>
        <topology evidence="1">Multi-pass membrane protein</topology>
    </subcellularLocation>
</comment>
<dbReference type="GO" id="GO:0000329">
    <property type="term" value="C:fungal-type vacuole membrane"/>
    <property type="evidence" value="ECO:0007669"/>
    <property type="project" value="UniProtKB-ARBA"/>
</dbReference>
<dbReference type="SMART" id="SM00382">
    <property type="entry name" value="AAA"/>
    <property type="match status" value="2"/>
</dbReference>
<feature type="transmembrane region" description="Helical" evidence="11">
    <location>
        <begin position="425"/>
        <end position="442"/>
    </location>
</feature>
<dbReference type="InterPro" id="IPR050173">
    <property type="entry name" value="ABC_transporter_C-like"/>
</dbReference>
<evidence type="ECO:0008006" key="16">
    <source>
        <dbReference type="Google" id="ProtNLM"/>
    </source>
</evidence>
<keyword evidence="2" id="KW-0813">Transport</keyword>
<keyword evidence="3" id="KW-0926">Vacuole</keyword>
<dbReference type="EMBL" id="KV454016">
    <property type="protein sequence ID" value="ODV94274.1"/>
    <property type="molecule type" value="Genomic_DNA"/>
</dbReference>
<evidence type="ECO:0000256" key="1">
    <source>
        <dbReference type="ARBA" id="ARBA00004128"/>
    </source>
</evidence>
<dbReference type="InterPro" id="IPR027417">
    <property type="entry name" value="P-loop_NTPase"/>
</dbReference>
<dbReference type="GO" id="GO:0016887">
    <property type="term" value="F:ATP hydrolysis activity"/>
    <property type="evidence" value="ECO:0007669"/>
    <property type="project" value="InterPro"/>
</dbReference>
<feature type="transmembrane region" description="Helical" evidence="11">
    <location>
        <begin position="527"/>
        <end position="551"/>
    </location>
</feature>
<keyword evidence="7" id="KW-0067">ATP-binding</keyword>
<evidence type="ECO:0000313" key="15">
    <source>
        <dbReference type="Proteomes" id="UP000094236"/>
    </source>
</evidence>
<dbReference type="InterPro" id="IPR017871">
    <property type="entry name" value="ABC_transporter-like_CS"/>
</dbReference>
<keyword evidence="8 11" id="KW-1133">Transmembrane helix</keyword>
<proteinExistence type="predicted"/>
<protein>
    <recommendedName>
        <fullName evidence="16">Bile pigment transporter 1</fullName>
    </recommendedName>
</protein>
<dbReference type="Pfam" id="PF00005">
    <property type="entry name" value="ABC_tran"/>
    <property type="match status" value="2"/>
</dbReference>
<feature type="transmembrane region" description="Helical" evidence="11">
    <location>
        <begin position="152"/>
        <end position="173"/>
    </location>
</feature>
<dbReference type="FunFam" id="1.20.1560.10:FF:000020">
    <property type="entry name" value="ABC metal ion transporter"/>
    <property type="match status" value="1"/>
</dbReference>
<dbReference type="CDD" id="cd18603">
    <property type="entry name" value="ABC_6TM_MRP1_2_3_6_D2_like"/>
    <property type="match status" value="1"/>
</dbReference>
<feature type="transmembrane region" description="Helical" evidence="11">
    <location>
        <begin position="1042"/>
        <end position="1069"/>
    </location>
</feature>
<feature type="domain" description="ABC transmembrane type-1" evidence="13">
    <location>
        <begin position="1008"/>
        <end position="1285"/>
    </location>
</feature>
<evidence type="ECO:0000256" key="4">
    <source>
        <dbReference type="ARBA" id="ARBA00022692"/>
    </source>
</evidence>
<dbReference type="Proteomes" id="UP000094236">
    <property type="component" value="Unassembled WGS sequence"/>
</dbReference>
<name>A0A1E4TRC0_PACTA</name>
<dbReference type="InterPro" id="IPR036640">
    <property type="entry name" value="ABC1_TM_sf"/>
</dbReference>
<dbReference type="PROSITE" id="PS50893">
    <property type="entry name" value="ABC_TRANSPORTER_2"/>
    <property type="match status" value="2"/>
</dbReference>
<dbReference type="PROSITE" id="PS50929">
    <property type="entry name" value="ABC_TM1F"/>
    <property type="match status" value="2"/>
</dbReference>
<evidence type="ECO:0000256" key="3">
    <source>
        <dbReference type="ARBA" id="ARBA00022554"/>
    </source>
</evidence>
<dbReference type="InterPro" id="IPR003593">
    <property type="entry name" value="AAA+_ATPase"/>
</dbReference>
<feature type="transmembrane region" description="Helical" evidence="11">
    <location>
        <begin position="123"/>
        <end position="140"/>
    </location>
</feature>
<dbReference type="GO" id="GO:0042144">
    <property type="term" value="P:vacuole fusion, non-autophagic"/>
    <property type="evidence" value="ECO:0007669"/>
    <property type="project" value="UniProtKB-ARBA"/>
</dbReference>
<evidence type="ECO:0000259" key="13">
    <source>
        <dbReference type="PROSITE" id="PS50929"/>
    </source>
</evidence>
<evidence type="ECO:0000256" key="2">
    <source>
        <dbReference type="ARBA" id="ARBA00022448"/>
    </source>
</evidence>
<feature type="transmembrane region" description="Helical" evidence="11">
    <location>
        <begin position="50"/>
        <end position="71"/>
    </location>
</feature>
<keyword evidence="15" id="KW-1185">Reference proteome</keyword>
<feature type="transmembrane region" description="Helical" evidence="11">
    <location>
        <begin position="193"/>
        <end position="213"/>
    </location>
</feature>
<dbReference type="PANTHER" id="PTHR24223">
    <property type="entry name" value="ATP-BINDING CASSETTE SUB-FAMILY C"/>
    <property type="match status" value="1"/>
</dbReference>
<dbReference type="CDD" id="cd03244">
    <property type="entry name" value="ABCC_MRP_domain2"/>
    <property type="match status" value="1"/>
</dbReference>
<dbReference type="CDD" id="cd03250">
    <property type="entry name" value="ABCC_MRP_domain1"/>
    <property type="match status" value="1"/>
</dbReference>
<dbReference type="SUPFAM" id="SSF90123">
    <property type="entry name" value="ABC transporter transmembrane region"/>
    <property type="match status" value="2"/>
</dbReference>
<keyword evidence="5" id="KW-0677">Repeat</keyword>
<dbReference type="FunFam" id="3.40.50.300:FF:000997">
    <property type="entry name" value="Multidrug resistance-associated protein 1"/>
    <property type="match status" value="1"/>
</dbReference>
<feature type="transmembrane region" description="Helical" evidence="11">
    <location>
        <begin position="295"/>
        <end position="323"/>
    </location>
</feature>
<evidence type="ECO:0000313" key="14">
    <source>
        <dbReference type="EMBL" id="ODV94274.1"/>
    </source>
</evidence>
<dbReference type="FunFam" id="3.40.50.300:FF:000565">
    <property type="entry name" value="ABC bile acid transporter"/>
    <property type="match status" value="1"/>
</dbReference>
<dbReference type="FunFam" id="1.20.1560.10:FF:000001">
    <property type="entry name" value="ATP-binding cassette subfamily C member 1"/>
    <property type="match status" value="1"/>
</dbReference>
<dbReference type="PANTHER" id="PTHR24223:SF443">
    <property type="entry name" value="MULTIDRUG-RESISTANCE LIKE PROTEIN 1, ISOFORM I"/>
    <property type="match status" value="1"/>
</dbReference>
<accession>A0A1E4TRC0</accession>